<dbReference type="AlphaFoldDB" id="A0A162NFJ8"/>
<dbReference type="SUPFAM" id="SSF140683">
    <property type="entry name" value="SP0561-like"/>
    <property type="match status" value="1"/>
</dbReference>
<dbReference type="Proteomes" id="UP000077384">
    <property type="component" value="Unassembled WGS sequence"/>
</dbReference>
<dbReference type="Pfam" id="PF13343">
    <property type="entry name" value="SBP_bac_6"/>
    <property type="match status" value="1"/>
</dbReference>
<evidence type="ECO:0000313" key="4">
    <source>
        <dbReference type="Proteomes" id="UP000077384"/>
    </source>
</evidence>
<protein>
    <recommendedName>
        <fullName evidence="6">DUF1858 domain-containing protein</fullName>
    </recommendedName>
</protein>
<organism evidence="2 4">
    <name type="scientific">Clostridium coskatii</name>
    <dbReference type="NCBI Taxonomy" id="1705578"/>
    <lineage>
        <taxon>Bacteria</taxon>
        <taxon>Bacillati</taxon>
        <taxon>Bacillota</taxon>
        <taxon>Clostridia</taxon>
        <taxon>Eubacteriales</taxon>
        <taxon>Clostridiaceae</taxon>
        <taxon>Clostridium</taxon>
    </lineage>
</organism>
<reference evidence="2 4" key="1">
    <citation type="journal article" date="2015" name="Biotechnol. Bioeng.">
        <title>Genome sequence and phenotypic characterization of Caulobacter segnis.</title>
        <authorList>
            <person name="Patel S."/>
            <person name="Fletcher B."/>
            <person name="Scott D.C."/>
            <person name="Ely B."/>
        </authorList>
    </citation>
    <scope>NUCLEOTIDE SEQUENCE [LARGE SCALE GENOMIC DNA]</scope>
    <source>
        <strain evidence="2 4">PS02</strain>
    </source>
</reference>
<evidence type="ECO:0000313" key="2">
    <source>
        <dbReference type="EMBL" id="OAA92919.1"/>
    </source>
</evidence>
<dbReference type="Gene3D" id="3.40.190.10">
    <property type="entry name" value="Periplasmic binding protein-like II"/>
    <property type="match status" value="1"/>
</dbReference>
<sequence>MEKISPRISIKDLIEKYPMVIDIFRMCGFNLKNQDDLLNKFGERTMLQTVLKVRKLNIKSFIDIVESKINEKEVMSDFSIKTMAEGDNLNLLGYVPVPIKRALKENLDKLIYRYKEKKGKILKCYVPCGHSQDQRYLSMWEVKDINEFPDVLITFGFESYFNREFFYNLVEKGYFKCAWHGAHINKDFSGIECGYNEGGYTMYSVSPYILLVDKKKIGSLDVPKIWSDLFKVEYKNNIIVEGRKDFISSTILHYIYKDYGEEGIRKLASNVKDVWAPAKMARSAGTPNSDGAAIYIMPWFFAKCCSGKDDTFIVWPEDGAFIYPLYMLIKKSKWDELHEIVKLITGKEFGGECAEGCCPSLNPCVDNELPKNAKFKWIGWNYIKSNDMCKLKNYLNSIFVNSINSNTF</sequence>
<comment type="caution">
    <text evidence="2">The sequence shown here is derived from an EMBL/GenBank/DDBJ whole genome shotgun (WGS) entry which is preliminary data.</text>
</comment>
<evidence type="ECO:0000256" key="1">
    <source>
        <dbReference type="ARBA" id="ARBA00022729"/>
    </source>
</evidence>
<evidence type="ECO:0000313" key="5">
    <source>
        <dbReference type="Proteomes" id="UP000093694"/>
    </source>
</evidence>
<dbReference type="Gene3D" id="1.10.3910.10">
    <property type="entry name" value="SP0561-like"/>
    <property type="match status" value="1"/>
</dbReference>
<dbReference type="Proteomes" id="UP000093694">
    <property type="component" value="Unassembled WGS sequence"/>
</dbReference>
<proteinExistence type="predicted"/>
<name>A0A162NFJ8_9CLOT</name>
<reference evidence="3 5" key="2">
    <citation type="journal article" date="2016" name="Front. Microbiol.">
        <title>Industrial Acetogenic Biocatalysts: A Comparative Metabolic and Genomic Analysis.</title>
        <authorList>
            <person name="Bengelsdorf F."/>
            <person name="Poehlein A."/>
            <person name="Sonja S."/>
            <person name="Erz C."/>
            <person name="Hummel T."/>
            <person name="Hoffmeister S."/>
            <person name="Daniel R."/>
            <person name="Durre P."/>
        </authorList>
    </citation>
    <scope>NUCLEOTIDE SEQUENCE [LARGE SCALE GENOMIC DNA]</scope>
    <source>
        <strain evidence="3 5">PTA-10522</strain>
    </source>
</reference>
<evidence type="ECO:0008006" key="6">
    <source>
        <dbReference type="Google" id="ProtNLM"/>
    </source>
</evidence>
<dbReference type="EMBL" id="LROR01000036">
    <property type="protein sequence ID" value="OBR95861.1"/>
    <property type="molecule type" value="Genomic_DNA"/>
</dbReference>
<gene>
    <name evidence="3" type="ORF">CLCOS_12940</name>
    <name evidence="2" type="ORF">WX73_00588</name>
</gene>
<dbReference type="PATRIC" id="fig|1705578.3.peg.970"/>
<dbReference type="EMBL" id="LITQ01000016">
    <property type="protein sequence ID" value="OAA92919.1"/>
    <property type="molecule type" value="Genomic_DNA"/>
</dbReference>
<accession>A0A162NFJ8</accession>
<keyword evidence="5" id="KW-1185">Reference proteome</keyword>
<dbReference type="SUPFAM" id="SSF53850">
    <property type="entry name" value="Periplasmic binding protein-like II"/>
    <property type="match status" value="1"/>
</dbReference>
<evidence type="ECO:0000313" key="3">
    <source>
        <dbReference type="EMBL" id="OBR95861.1"/>
    </source>
</evidence>
<dbReference type="RefSeq" id="WP_082853555.1">
    <property type="nucleotide sequence ID" value="NZ_LITQ01000016.1"/>
</dbReference>
<dbReference type="PANTHER" id="PTHR30006:SF2">
    <property type="entry name" value="ABC TRANSPORTER SUBSTRATE-BINDING PROTEIN"/>
    <property type="match status" value="1"/>
</dbReference>
<dbReference type="InterPro" id="IPR038062">
    <property type="entry name" value="ScdA-like_N_sf"/>
</dbReference>
<keyword evidence="1" id="KW-0732">Signal</keyword>
<dbReference type="PANTHER" id="PTHR30006">
    <property type="entry name" value="THIAMINE-BINDING PERIPLASMIC PROTEIN-RELATED"/>
    <property type="match status" value="1"/>
</dbReference>